<dbReference type="InterPro" id="IPR019800">
    <property type="entry name" value="Glyco_hydro_3_AS"/>
</dbReference>
<dbReference type="Pfam" id="PF14310">
    <property type="entry name" value="Fn3-like"/>
    <property type="match status" value="1"/>
</dbReference>
<evidence type="ECO:0000313" key="11">
    <source>
        <dbReference type="EMBL" id="KAJ9659568.1"/>
    </source>
</evidence>
<comment type="caution">
    <text evidence="11">The sequence shown here is derived from an EMBL/GenBank/DDBJ whole genome shotgun (WGS) entry which is preliminary data.</text>
</comment>
<comment type="similarity">
    <text evidence="3 9">Belongs to the glycosyl hydrolase 3 family.</text>
</comment>
<evidence type="ECO:0000256" key="6">
    <source>
        <dbReference type="ARBA" id="ARBA00023277"/>
    </source>
</evidence>
<dbReference type="InterPro" id="IPR001764">
    <property type="entry name" value="Glyco_hydro_3_N"/>
</dbReference>
<dbReference type="Gene3D" id="3.20.20.300">
    <property type="entry name" value="Glycoside hydrolase, family 3, N-terminal domain"/>
    <property type="match status" value="1"/>
</dbReference>
<evidence type="ECO:0000256" key="2">
    <source>
        <dbReference type="ARBA" id="ARBA00004987"/>
    </source>
</evidence>
<reference evidence="11" key="1">
    <citation type="submission" date="2022-10" db="EMBL/GenBank/DDBJ databases">
        <title>Culturing micro-colonial fungi from biological soil crusts in the Mojave desert and describing Neophaeococcomyces mojavensis, and introducing the new genera and species Taxawa tesnikishii.</title>
        <authorList>
            <person name="Kurbessoian T."/>
            <person name="Stajich J.E."/>
        </authorList>
    </citation>
    <scope>NUCLEOTIDE SEQUENCE</scope>
    <source>
        <strain evidence="11">TK_1</strain>
    </source>
</reference>
<accession>A0ABQ9NMZ8</accession>
<keyword evidence="4 9" id="KW-0378">Hydrolase</keyword>
<dbReference type="InterPro" id="IPR013783">
    <property type="entry name" value="Ig-like_fold"/>
</dbReference>
<dbReference type="PANTHER" id="PTHR42715">
    <property type="entry name" value="BETA-GLUCOSIDASE"/>
    <property type="match status" value="1"/>
</dbReference>
<dbReference type="PROSITE" id="PS00775">
    <property type="entry name" value="GLYCOSYL_HYDROL_F3"/>
    <property type="match status" value="1"/>
</dbReference>
<evidence type="ECO:0000256" key="5">
    <source>
        <dbReference type="ARBA" id="ARBA00023180"/>
    </source>
</evidence>
<dbReference type="SMART" id="SM00758">
    <property type="entry name" value="PA14"/>
    <property type="match status" value="1"/>
</dbReference>
<evidence type="ECO:0000313" key="12">
    <source>
        <dbReference type="Proteomes" id="UP001172684"/>
    </source>
</evidence>
<dbReference type="Gene3D" id="3.40.50.1700">
    <property type="entry name" value="Glycoside hydrolase family 3 C-terminal domain"/>
    <property type="match status" value="1"/>
</dbReference>
<dbReference type="SUPFAM" id="SSF52279">
    <property type="entry name" value="Beta-D-glucan exohydrolase, C-terminal domain"/>
    <property type="match status" value="1"/>
</dbReference>
<dbReference type="Gene3D" id="2.60.40.10">
    <property type="entry name" value="Immunoglobulins"/>
    <property type="match status" value="1"/>
</dbReference>
<dbReference type="InterPro" id="IPR026891">
    <property type="entry name" value="Fn3-like"/>
</dbReference>
<dbReference type="Pfam" id="PF07691">
    <property type="entry name" value="PA14"/>
    <property type="match status" value="1"/>
</dbReference>
<dbReference type="Pfam" id="PF01915">
    <property type="entry name" value="Glyco_hydro_3_C"/>
    <property type="match status" value="1"/>
</dbReference>
<dbReference type="InterPro" id="IPR050288">
    <property type="entry name" value="Cellulose_deg_GH3"/>
</dbReference>
<dbReference type="InterPro" id="IPR002772">
    <property type="entry name" value="Glyco_hydro_3_C"/>
</dbReference>
<evidence type="ECO:0000256" key="1">
    <source>
        <dbReference type="ARBA" id="ARBA00000448"/>
    </source>
</evidence>
<dbReference type="SUPFAM" id="SSF51445">
    <property type="entry name" value="(Trans)glycosidases"/>
    <property type="match status" value="1"/>
</dbReference>
<evidence type="ECO:0000256" key="7">
    <source>
        <dbReference type="ARBA" id="ARBA00023295"/>
    </source>
</evidence>
<dbReference type="InterPro" id="IPR036962">
    <property type="entry name" value="Glyco_hydro_3_N_sf"/>
</dbReference>
<dbReference type="SMART" id="SM01217">
    <property type="entry name" value="Fn3_like"/>
    <property type="match status" value="1"/>
</dbReference>
<dbReference type="PANTHER" id="PTHR42715:SF27">
    <property type="entry name" value="BETA-GLUCOSIDASE-RELATED"/>
    <property type="match status" value="1"/>
</dbReference>
<evidence type="ECO:0000256" key="8">
    <source>
        <dbReference type="ARBA" id="ARBA00023326"/>
    </source>
</evidence>
<dbReference type="PROSITE" id="PS51820">
    <property type="entry name" value="PA14"/>
    <property type="match status" value="1"/>
</dbReference>
<dbReference type="InterPro" id="IPR011658">
    <property type="entry name" value="PA14_dom"/>
</dbReference>
<keyword evidence="5" id="KW-0325">Glycoprotein</keyword>
<dbReference type="InterPro" id="IPR037524">
    <property type="entry name" value="PA14/GLEYA"/>
</dbReference>
<evidence type="ECO:0000256" key="3">
    <source>
        <dbReference type="ARBA" id="ARBA00005336"/>
    </source>
</evidence>
<evidence type="ECO:0000259" key="10">
    <source>
        <dbReference type="PROSITE" id="PS51820"/>
    </source>
</evidence>
<dbReference type="Proteomes" id="UP001172684">
    <property type="component" value="Unassembled WGS sequence"/>
</dbReference>
<dbReference type="Gene3D" id="2.60.120.260">
    <property type="entry name" value="Galactose-binding domain-like"/>
    <property type="match status" value="1"/>
</dbReference>
<organism evidence="11 12">
    <name type="scientific">Coniosporium apollinis</name>
    <dbReference type="NCBI Taxonomy" id="61459"/>
    <lineage>
        <taxon>Eukaryota</taxon>
        <taxon>Fungi</taxon>
        <taxon>Dikarya</taxon>
        <taxon>Ascomycota</taxon>
        <taxon>Pezizomycotina</taxon>
        <taxon>Dothideomycetes</taxon>
        <taxon>Dothideomycetes incertae sedis</taxon>
        <taxon>Coniosporium</taxon>
    </lineage>
</organism>
<dbReference type="EMBL" id="JAPDRL010000074">
    <property type="protein sequence ID" value="KAJ9659568.1"/>
    <property type="molecule type" value="Genomic_DNA"/>
</dbReference>
<gene>
    <name evidence="11" type="ORF">H2201_007317</name>
</gene>
<sequence>MGSLKSFNAKSLIEELTLEEKVALTAGKDFWHTADIPRLGIPSIRLSDGPNGVRGTKFFGGVPAACLPCGTAIGATFDTELTLKIGHLLGEEAKAKGAHVLLGPTINIQRSPLGGRGFESYSEDPFLSGVLAGSYCKGLKEMNIVATLKHFVCNDMESERMAVNAVVTERALREIYLFPFMIAIKMSKPGAIMTAYNKVNGTHAAESRNLLQDILRDEWKWEGLVMSDWFGTYSTTGAIQAGLDLEMPGPSRWRGPALSHAVVANKVKISQLNDRVRNVLRLVDYATRSGVPENAPEHVLDREQDRQLLRQVAADSIVLLKNQNSVLPLSKDKRIAVIGPNSKVATFCGGGSASLNPYHAVTPFEGIKASATSEVDFAQGAYGHQSLPQLGQLLRTVDGKRGFTLKIYNEPPKASERHLLEERLLSDSMVFFLDYSHPSLQPIWYADAEGIFTPEESGIYDFGLCVQGTAKLYVDGELLVSNVENQRSGPSFLGAGTLEEVGTKELEAGRQYRILVQWGSAKTSKLKAPGVVDFGHGGFRISGCKRLSPLKAIEEAAELASNVDQVVLFAGLSGEWETEGQDRETMTLPPHSDELISMVLGANPNTVVVIQSGTPVAMPWIDRAKAVVHAWYGGNETGHGIADVIYGDVNPCGKLPLTIPRRLQDTPAYFNYRSEGGRVLYGEDVYVGYRYFDKVEVPPLFPFGHGLSYTTFHLSDVRVERRSDTELAVSIKIANTGSRAGAEVVQVYVAPVSPPINRPCKELKGFQKVYLQPGSESVVEVTLDLIRSTSFWDEYSSRWCSHTGMYKILVGTSSAGGFLESSLELHKTVYWSGL</sequence>
<dbReference type="PRINTS" id="PR00133">
    <property type="entry name" value="GLHYDRLASE3"/>
</dbReference>
<keyword evidence="8 9" id="KW-0624">Polysaccharide degradation</keyword>
<proteinExistence type="inferred from homology"/>
<comment type="catalytic activity">
    <reaction evidence="1 9">
        <text>Hydrolysis of terminal, non-reducing beta-D-glucosyl residues with release of beta-D-glucose.</text>
        <dbReference type="EC" id="3.2.1.21"/>
    </reaction>
</comment>
<evidence type="ECO:0000256" key="4">
    <source>
        <dbReference type="ARBA" id="ARBA00022801"/>
    </source>
</evidence>
<name>A0ABQ9NMZ8_9PEZI</name>
<keyword evidence="12" id="KW-1185">Reference proteome</keyword>
<feature type="domain" description="PA14" evidence="10">
    <location>
        <begin position="398"/>
        <end position="557"/>
    </location>
</feature>
<dbReference type="Pfam" id="PF00933">
    <property type="entry name" value="Glyco_hydro_3"/>
    <property type="match status" value="1"/>
</dbReference>
<dbReference type="InterPro" id="IPR036881">
    <property type="entry name" value="Glyco_hydro_3_C_sf"/>
</dbReference>
<protein>
    <recommendedName>
        <fullName evidence="9">beta-glucosidase</fullName>
        <ecNumber evidence="9">3.2.1.21</ecNumber>
    </recommendedName>
</protein>
<evidence type="ECO:0000256" key="9">
    <source>
        <dbReference type="RuleBase" id="RU361161"/>
    </source>
</evidence>
<keyword evidence="6 9" id="KW-0119">Carbohydrate metabolism</keyword>
<comment type="pathway">
    <text evidence="2 9">Glycan metabolism; cellulose degradation.</text>
</comment>
<dbReference type="EC" id="3.2.1.21" evidence="9"/>
<dbReference type="InterPro" id="IPR017853">
    <property type="entry name" value="GH"/>
</dbReference>
<keyword evidence="7 9" id="KW-0326">Glycosidase</keyword>